<dbReference type="InterPro" id="IPR002560">
    <property type="entry name" value="Transposase_DDE"/>
</dbReference>
<reference evidence="3" key="1">
    <citation type="journal article" date="2021" name="PeerJ">
        <title>Extensive microbial diversity within the chicken gut microbiome revealed by metagenomics and culture.</title>
        <authorList>
            <person name="Gilroy R."/>
            <person name="Ravi A."/>
            <person name="Getino M."/>
            <person name="Pursley I."/>
            <person name="Horton D.L."/>
            <person name="Alikhan N.F."/>
            <person name="Baker D."/>
            <person name="Gharbi K."/>
            <person name="Hall N."/>
            <person name="Watson M."/>
            <person name="Adriaenssens E.M."/>
            <person name="Foster-Nyarko E."/>
            <person name="Jarju S."/>
            <person name="Secka A."/>
            <person name="Antonio M."/>
            <person name="Oren A."/>
            <person name="Chaudhuri R.R."/>
            <person name="La Ragione R."/>
            <person name="Hildebrand F."/>
            <person name="Pallen M.J."/>
        </authorList>
    </citation>
    <scope>NUCLEOTIDE SEQUENCE</scope>
    <source>
        <strain evidence="3">CHK195-9823</strain>
    </source>
</reference>
<dbReference type="InterPro" id="IPR047951">
    <property type="entry name" value="Transpos_ISL3"/>
</dbReference>
<evidence type="ECO:0000313" key="4">
    <source>
        <dbReference type="Proteomes" id="UP000886814"/>
    </source>
</evidence>
<protein>
    <submittedName>
        <fullName evidence="3">ISL3 family transposase</fullName>
    </submittedName>
</protein>
<comment type="caution">
    <text evidence="3">The sequence shown here is derived from an EMBL/GenBank/DDBJ whole genome shotgun (WGS) entry which is preliminary data.</text>
</comment>
<dbReference type="PANTHER" id="PTHR33498:SF1">
    <property type="entry name" value="TRANSPOSASE FOR INSERTION SEQUENCE ELEMENT IS1557"/>
    <property type="match status" value="1"/>
</dbReference>
<evidence type="ECO:0000259" key="2">
    <source>
        <dbReference type="Pfam" id="PF14690"/>
    </source>
</evidence>
<name>A0A9D1PFR1_9FIRM</name>
<dbReference type="Pfam" id="PF01610">
    <property type="entry name" value="DDE_Tnp_ISL3"/>
    <property type="match status" value="1"/>
</dbReference>
<gene>
    <name evidence="3" type="ORF">H9747_10540</name>
</gene>
<dbReference type="Pfam" id="PF14690">
    <property type="entry name" value="Zn_ribbon_ISL3"/>
    <property type="match status" value="1"/>
</dbReference>
<feature type="domain" description="Transposase IS204/IS1001/IS1096/IS1165 zinc-finger" evidence="2">
    <location>
        <begin position="40"/>
        <end position="83"/>
    </location>
</feature>
<proteinExistence type="predicted"/>
<dbReference type="Proteomes" id="UP000886814">
    <property type="component" value="Unassembled WGS sequence"/>
</dbReference>
<evidence type="ECO:0000259" key="1">
    <source>
        <dbReference type="Pfam" id="PF01610"/>
    </source>
</evidence>
<dbReference type="EMBL" id="DXIQ01000069">
    <property type="protein sequence ID" value="HIV39413.1"/>
    <property type="molecule type" value="Genomic_DNA"/>
</dbReference>
<dbReference type="AlphaFoldDB" id="A0A9D1PFR1"/>
<feature type="domain" description="Transposase IS204/IS1001/IS1096/IS1165 DDE" evidence="1">
    <location>
        <begin position="161"/>
        <end position="250"/>
    </location>
</feature>
<dbReference type="InterPro" id="IPR029261">
    <property type="entry name" value="Transposase_Znf"/>
</dbReference>
<dbReference type="PANTHER" id="PTHR33498">
    <property type="entry name" value="TRANSPOSASE FOR INSERTION SEQUENCE ELEMENT IS1557"/>
    <property type="match status" value="1"/>
</dbReference>
<reference evidence="3" key="2">
    <citation type="submission" date="2021-04" db="EMBL/GenBank/DDBJ databases">
        <authorList>
            <person name="Gilroy R."/>
        </authorList>
    </citation>
    <scope>NUCLEOTIDE SEQUENCE</scope>
    <source>
        <strain evidence="3">CHK195-9823</strain>
    </source>
</reference>
<dbReference type="NCBIfam" id="NF033550">
    <property type="entry name" value="transpos_ISL3"/>
    <property type="match status" value="1"/>
</dbReference>
<sequence length="286" mass="32247">MPTNSSLDLQRFYPDELEIVSIEEDSDEIRLHMLSRSKSFCCPKCGEELCKLHATHHRTVQDLPILGKRVFLDIRVHDFQCQNPICEIGAFSETFHGFLNHYSRMTERLIDFVTILALETSCEASARIMQAMHVKISGDTVIRMLLKRYQTQSHIPCGSHIGVDDFAFKKRHTYGTIIVDENSHIPVAVLEGRDGSALKAWLTQNKQVTTVTRDRASAYAKAVEEILPDCMQIADRFHLHQNLLEAVKSVINSTVPVDIKIPKDAASPYAETAVSDPLVESSKKNV</sequence>
<evidence type="ECO:0000313" key="3">
    <source>
        <dbReference type="EMBL" id="HIV39413.1"/>
    </source>
</evidence>
<organism evidence="3 4">
    <name type="scientific">Candidatus Blautia stercorigallinarum</name>
    <dbReference type="NCBI Taxonomy" id="2838501"/>
    <lineage>
        <taxon>Bacteria</taxon>
        <taxon>Bacillati</taxon>
        <taxon>Bacillota</taxon>
        <taxon>Clostridia</taxon>
        <taxon>Lachnospirales</taxon>
        <taxon>Lachnospiraceae</taxon>
        <taxon>Blautia</taxon>
    </lineage>
</organism>
<accession>A0A9D1PFR1</accession>